<comment type="caution">
    <text evidence="5">The sequence shown here is derived from an EMBL/GenBank/DDBJ whole genome shotgun (WGS) entry which is preliminary data.</text>
</comment>
<feature type="transmembrane region" description="Helical" evidence="4">
    <location>
        <begin position="98"/>
        <end position="115"/>
    </location>
</feature>
<evidence type="ECO:0000256" key="1">
    <source>
        <dbReference type="ARBA" id="ARBA00022737"/>
    </source>
</evidence>
<feature type="transmembrane region" description="Helical" evidence="4">
    <location>
        <begin position="37"/>
        <end position="56"/>
    </location>
</feature>
<evidence type="ECO:0000313" key="5">
    <source>
        <dbReference type="EMBL" id="OGZ78302.1"/>
    </source>
</evidence>
<organism evidence="5 6">
    <name type="scientific">Candidatus Staskawiczbacteria bacterium RIFOXYB1_FULL_37_44</name>
    <dbReference type="NCBI Taxonomy" id="1802223"/>
    <lineage>
        <taxon>Bacteria</taxon>
        <taxon>Candidatus Staskawicziibacteriota</taxon>
    </lineage>
</organism>
<dbReference type="SUPFAM" id="SSF48452">
    <property type="entry name" value="TPR-like"/>
    <property type="match status" value="1"/>
</dbReference>
<dbReference type="PROSITE" id="PS50005">
    <property type="entry name" value="TPR"/>
    <property type="match status" value="2"/>
</dbReference>
<accession>A0A1G2IUK3</accession>
<dbReference type="PROSITE" id="PS50293">
    <property type="entry name" value="TPR_REGION"/>
    <property type="match status" value="1"/>
</dbReference>
<dbReference type="InterPro" id="IPR019734">
    <property type="entry name" value="TPR_rpt"/>
</dbReference>
<feature type="transmembrane region" description="Helical" evidence="4">
    <location>
        <begin position="127"/>
        <end position="148"/>
    </location>
</feature>
<keyword evidence="2 3" id="KW-0802">TPR repeat</keyword>
<reference evidence="5 6" key="1">
    <citation type="journal article" date="2016" name="Nat. Commun.">
        <title>Thousands of microbial genomes shed light on interconnected biogeochemical processes in an aquifer system.</title>
        <authorList>
            <person name="Anantharaman K."/>
            <person name="Brown C.T."/>
            <person name="Hug L.A."/>
            <person name="Sharon I."/>
            <person name="Castelle C.J."/>
            <person name="Probst A.J."/>
            <person name="Thomas B.C."/>
            <person name="Singh A."/>
            <person name="Wilkins M.J."/>
            <person name="Karaoz U."/>
            <person name="Brodie E.L."/>
            <person name="Williams K.H."/>
            <person name="Hubbard S.S."/>
            <person name="Banfield J.F."/>
        </authorList>
    </citation>
    <scope>NUCLEOTIDE SEQUENCE [LARGE SCALE GENOMIC DNA]</scope>
</reference>
<dbReference type="Gene3D" id="1.25.40.10">
    <property type="entry name" value="Tetratricopeptide repeat domain"/>
    <property type="match status" value="1"/>
</dbReference>
<feature type="transmembrane region" description="Helical" evidence="4">
    <location>
        <begin position="381"/>
        <end position="398"/>
    </location>
</feature>
<gene>
    <name evidence="5" type="ORF">A2358_00865</name>
</gene>
<sequence>MKICDFITKYSIYVLVFFTPILFLPWTSEILDFNKQALLVLLIFVSLFSWMLKVLISGTFKLNLNKAGIFAVILFLAYLFSTIFSADKFGSFWGWPRITAESFVSIIGFFALYFIASNVFSKKEITVSLYVFSFSALIAEIFGIFQIFKVVGFNTQGSVGSLGVFTAILLPLIIILLISAKKWWKLLFFALIFSSAIILVLINYPAVWWVTVLGSALIIILGFFKRNLFDGRWMALPIFFLAVSLFFVILNLQINFLPGKANEVSLSQQGNFQIDVKTIKESPVFGSGLGTFSYDFSKFKNADFNKTVLWNVAFNNGNSKILTNLATTGVLGILALLVFIFAVVFYGGKFIFAKDAVLELGLFVCFVSESVAFFLYNSNFVLDFTFFFIAAILVNLIFEKRKEYELKPSSMLTLAVTFSFTLIFIFGLGLLILNANRYVAEINYYKGLNALKNNQLDSGIKSLEIAASINPGVDLYFSQLSQVYLLKIQEVASNQNMSQDDKIKNAHALAANSVNAAKISTDLNKKNAGNWLARGYVYQNLSGLITDWQTWAISSYNEALKLDPNNPNSFTQLGVVYYQNKDFQAARTNLEKALELKPDFSNGLYFLGLTYDQLGDKNKAIEQFIKLAQLNPDNAADIQKIIDNLSAGRNALEVSAVQEQNQPNLNK</sequence>
<dbReference type="Proteomes" id="UP000178650">
    <property type="component" value="Unassembled WGS sequence"/>
</dbReference>
<dbReference type="EMBL" id="MHPJ01000024">
    <property type="protein sequence ID" value="OGZ78302.1"/>
    <property type="molecule type" value="Genomic_DNA"/>
</dbReference>
<feature type="transmembrane region" description="Helical" evidence="4">
    <location>
        <begin position="160"/>
        <end position="179"/>
    </location>
</feature>
<feature type="transmembrane region" description="Helical" evidence="4">
    <location>
        <begin position="186"/>
        <end position="202"/>
    </location>
</feature>
<feature type="transmembrane region" description="Helical" evidence="4">
    <location>
        <begin position="208"/>
        <end position="224"/>
    </location>
</feature>
<feature type="transmembrane region" description="Helical" evidence="4">
    <location>
        <begin position="236"/>
        <end position="256"/>
    </location>
</feature>
<dbReference type="PANTHER" id="PTHR44943:SF8">
    <property type="entry name" value="TPR REPEAT-CONTAINING PROTEIN MJ0263"/>
    <property type="match status" value="1"/>
</dbReference>
<feature type="repeat" description="TPR" evidence="3">
    <location>
        <begin position="567"/>
        <end position="600"/>
    </location>
</feature>
<evidence type="ECO:0000313" key="6">
    <source>
        <dbReference type="Proteomes" id="UP000178650"/>
    </source>
</evidence>
<proteinExistence type="predicted"/>
<dbReference type="AlphaFoldDB" id="A0A1G2IUK3"/>
<keyword evidence="4" id="KW-0812">Transmembrane</keyword>
<feature type="transmembrane region" description="Helical" evidence="4">
    <location>
        <begin position="321"/>
        <end position="345"/>
    </location>
</feature>
<evidence type="ECO:0000256" key="4">
    <source>
        <dbReference type="SAM" id="Phobius"/>
    </source>
</evidence>
<feature type="repeat" description="TPR" evidence="3">
    <location>
        <begin position="601"/>
        <end position="634"/>
    </location>
</feature>
<feature type="transmembrane region" description="Helical" evidence="4">
    <location>
        <begin position="410"/>
        <end position="433"/>
    </location>
</feature>
<keyword evidence="1" id="KW-0677">Repeat</keyword>
<name>A0A1G2IUK3_9BACT</name>
<keyword evidence="4" id="KW-1133">Transmembrane helix</keyword>
<dbReference type="Pfam" id="PF13414">
    <property type="entry name" value="TPR_11"/>
    <property type="match status" value="1"/>
</dbReference>
<keyword evidence="4" id="KW-0472">Membrane</keyword>
<dbReference type="PANTHER" id="PTHR44943">
    <property type="entry name" value="CELLULOSE SYNTHASE OPERON PROTEIN C"/>
    <property type="match status" value="1"/>
</dbReference>
<dbReference type="STRING" id="1802223.A2358_00865"/>
<feature type="transmembrane region" description="Helical" evidence="4">
    <location>
        <begin position="68"/>
        <end position="86"/>
    </location>
</feature>
<dbReference type="InterPro" id="IPR011990">
    <property type="entry name" value="TPR-like_helical_dom_sf"/>
</dbReference>
<evidence type="ECO:0000256" key="2">
    <source>
        <dbReference type="ARBA" id="ARBA00022803"/>
    </source>
</evidence>
<dbReference type="InterPro" id="IPR051685">
    <property type="entry name" value="Ycf3/AcsC/BcsC/TPR_MFPF"/>
</dbReference>
<feature type="transmembrane region" description="Helical" evidence="4">
    <location>
        <begin position="12"/>
        <end position="31"/>
    </location>
</feature>
<feature type="transmembrane region" description="Helical" evidence="4">
    <location>
        <begin position="357"/>
        <end position="375"/>
    </location>
</feature>
<dbReference type="SMART" id="SM00028">
    <property type="entry name" value="TPR"/>
    <property type="match status" value="3"/>
</dbReference>
<protein>
    <submittedName>
        <fullName evidence="5">Uncharacterized protein</fullName>
    </submittedName>
</protein>
<evidence type="ECO:0000256" key="3">
    <source>
        <dbReference type="PROSITE-ProRule" id="PRU00339"/>
    </source>
</evidence>
<dbReference type="Pfam" id="PF13181">
    <property type="entry name" value="TPR_8"/>
    <property type="match status" value="1"/>
</dbReference>